<evidence type="ECO:0000256" key="1">
    <source>
        <dbReference type="ARBA" id="ARBA00004167"/>
    </source>
</evidence>
<comment type="subcellular location">
    <subcellularLocation>
        <location evidence="1">Membrane</location>
        <topology evidence="1">Single-pass membrane protein</topology>
    </subcellularLocation>
</comment>
<dbReference type="PANTHER" id="PTHR36985">
    <property type="entry name" value="TRANSLOCATION AND ASSEMBLY MODULE SUBUNIT TAMB"/>
    <property type="match status" value="1"/>
</dbReference>
<dbReference type="Proteomes" id="UP000270626">
    <property type="component" value="Unassembled WGS sequence"/>
</dbReference>
<dbReference type="GO" id="GO:0009306">
    <property type="term" value="P:protein secretion"/>
    <property type="evidence" value="ECO:0007669"/>
    <property type="project" value="InterPro"/>
</dbReference>
<dbReference type="AlphaFoldDB" id="A0A495WNG9"/>
<organism evidence="6 7">
    <name type="scientific">Azonexus fungiphilus</name>
    <dbReference type="NCBI Taxonomy" id="146940"/>
    <lineage>
        <taxon>Bacteria</taxon>
        <taxon>Pseudomonadati</taxon>
        <taxon>Pseudomonadota</taxon>
        <taxon>Betaproteobacteria</taxon>
        <taxon>Rhodocyclales</taxon>
        <taxon>Azonexaceae</taxon>
        <taxon>Azonexus</taxon>
    </lineage>
</organism>
<feature type="domain" description="Translocation and assembly module TamB C-terminal" evidence="5">
    <location>
        <begin position="843"/>
        <end position="1195"/>
    </location>
</feature>
<protein>
    <submittedName>
        <fullName evidence="6">Translocation and assembly module TamB</fullName>
    </submittedName>
</protein>
<dbReference type="EMBL" id="RBXP01000002">
    <property type="protein sequence ID" value="RKT62857.1"/>
    <property type="molecule type" value="Genomic_DNA"/>
</dbReference>
<keyword evidence="3" id="KW-1133">Transmembrane helix</keyword>
<gene>
    <name evidence="6" type="ORF">DFR40_0191</name>
</gene>
<evidence type="ECO:0000259" key="5">
    <source>
        <dbReference type="Pfam" id="PF04357"/>
    </source>
</evidence>
<evidence type="ECO:0000313" key="6">
    <source>
        <dbReference type="EMBL" id="RKT62857.1"/>
    </source>
</evidence>
<evidence type="ECO:0000256" key="3">
    <source>
        <dbReference type="ARBA" id="ARBA00022989"/>
    </source>
</evidence>
<keyword evidence="7" id="KW-1185">Reference proteome</keyword>
<evidence type="ECO:0000313" key="7">
    <source>
        <dbReference type="Proteomes" id="UP000270626"/>
    </source>
</evidence>
<proteinExistence type="predicted"/>
<dbReference type="InterPro" id="IPR007452">
    <property type="entry name" value="TamB_C"/>
</dbReference>
<sequence>MRRLRLPLLLLAAALALAAGLLFSNAGLQALVRLAVAGSGGALAVSGIDGRLAGPLRLGEVRWQQPARQLVLRDLALDWTPAALFAGRLEIARLELGELHIDGAGDDSPATLPDDLELALTVDLQKLRISTIHYGTTLIASEASARLRSDGRMHRIDELALRAGDVVVHGSASLDGRAPFAVAGGLDLRGDVAGRPLALGVHAGGRLADLRVDILPRAGLSGEARLQLAPFAAQPLSAASVRLRQLDPAAWQAGWPAAALALDADLVPSAAEVSARFTITNERPGPLDRPALPFAEIAGELRWQDGRFDLPELRATFPGAGEIAGNGRWQGDGARGAVHLALRARQLDAARLLGALRPTRLAGRIDAEIGAAAQQATIDLADARFALRGEVRHAASTVDLENIEISADGASLRGRGQLALADLGFALQATLQRFDPSRFAALPPARINAELAASGRLRPTLQADARFTLGDSELRGRPLRGHGSLALAWPRISAVDVDLAVGSNRLQARGGFGAPAARLRIDVDAPHLAEIGGEGGIAGRIEVGGSLAAPTVDGELRAASLGLPGSFQLRGLHLAAAVGAGADAPLRLALAIDRLHAGGQQLDALRLELDGQRQRHRLQLAASLDQGERLRLALAGGYGDGRWQGQVDELRLDSPLAARQFRLLGAAPLQAAADGWQLGPLTLAGAPLDWQATLTAGARGERLNLDLSAGGSRVGRVDGRLEAALASPWQLATTRPWQGSLTAAIGDLGWLGELIGDDWHTAGRLDARLALSGTPARPRLDGKLAGRELALRNAESGMTLNDGELAADIGDNLLAVRRLRFANPHTALPRALRLALGDGAAALAQPGRLEISGEMRVDREHPDGSAALDIRLERLGVRQRPDQWLALSGSGRLGWTQAALAIDGKLAIDGAWWQLAPAGAPRLSDDVVVRRPGAAKAAPPRPKLALDLGIDLGRHFLFDGAGLSTRLAGEVRLSAAGRDLPRASGSIRTRDGRFEAYGQQLEISRGILTFQGLPDNPALDVRAVRKGLAVEPGVQLSGTARKPVVKLISDPDLPDAEKLAWLILGHGPESVGAGDASVLLAAAGGLLGNEAGGLVQQLKRTFALDEFGVRQGNLDGSEARQPGSRVVAASVDTGASTGNQILTVGKRLSNNATLSYEQSLGTAESIVKLSIALTRRLTLVGRAGSNNAVDLFYTLTWGQPPRRGETPP</sequence>
<comment type="caution">
    <text evidence="6">The sequence shown here is derived from an EMBL/GenBank/DDBJ whole genome shotgun (WGS) entry which is preliminary data.</text>
</comment>
<accession>A0A495WNG9</accession>
<dbReference type="PANTHER" id="PTHR36985:SF1">
    <property type="entry name" value="TRANSLOCATION AND ASSEMBLY MODULE SUBUNIT TAMB"/>
    <property type="match status" value="1"/>
</dbReference>
<dbReference type="Pfam" id="PF04357">
    <property type="entry name" value="TamB"/>
    <property type="match status" value="1"/>
</dbReference>
<name>A0A495WNG9_9RHOO</name>
<dbReference type="GO" id="GO:0005886">
    <property type="term" value="C:plasma membrane"/>
    <property type="evidence" value="ECO:0007669"/>
    <property type="project" value="InterPro"/>
</dbReference>
<reference evidence="6 7" key="1">
    <citation type="submission" date="2018-10" db="EMBL/GenBank/DDBJ databases">
        <title>Genomic Encyclopedia of Type Strains, Phase IV (KMG-IV): sequencing the most valuable type-strain genomes for metagenomic binning, comparative biology and taxonomic classification.</title>
        <authorList>
            <person name="Goeker M."/>
        </authorList>
    </citation>
    <scope>NUCLEOTIDE SEQUENCE [LARGE SCALE GENOMIC DNA]</scope>
    <source>
        <strain evidence="6 7">DSM 23841</strain>
    </source>
</reference>
<keyword evidence="2" id="KW-0812">Transmembrane</keyword>
<keyword evidence="4" id="KW-0472">Membrane</keyword>
<evidence type="ECO:0000256" key="4">
    <source>
        <dbReference type="ARBA" id="ARBA00023136"/>
    </source>
</evidence>
<evidence type="ECO:0000256" key="2">
    <source>
        <dbReference type="ARBA" id="ARBA00022692"/>
    </source>
</evidence>
<dbReference type="RefSeq" id="WP_121456623.1">
    <property type="nucleotide sequence ID" value="NZ_RBXP01000002.1"/>
</dbReference>
<dbReference type="OrthoDB" id="5288149at2"/>